<dbReference type="InterPro" id="IPR050706">
    <property type="entry name" value="Cyclic-di-GMP_PDE-like"/>
</dbReference>
<dbReference type="PROSITE" id="PS50883">
    <property type="entry name" value="EAL"/>
    <property type="match status" value="1"/>
</dbReference>
<dbReference type="InterPro" id="IPR035919">
    <property type="entry name" value="EAL_sf"/>
</dbReference>
<dbReference type="SMART" id="SM00052">
    <property type="entry name" value="EAL"/>
    <property type="match status" value="1"/>
</dbReference>
<dbReference type="AlphaFoldDB" id="A0A127FDV2"/>
<dbReference type="Pfam" id="PF00563">
    <property type="entry name" value="EAL"/>
    <property type="match status" value="1"/>
</dbReference>
<accession>A0A127FDV2</accession>
<feature type="domain" description="GGDEF" evidence="2">
    <location>
        <begin position="438"/>
        <end position="589"/>
    </location>
</feature>
<dbReference type="Gene3D" id="3.30.70.270">
    <property type="match status" value="1"/>
</dbReference>
<dbReference type="SMART" id="SM00267">
    <property type="entry name" value="GGDEF"/>
    <property type="match status" value="1"/>
</dbReference>
<dbReference type="Proteomes" id="UP000070250">
    <property type="component" value="Chromosome"/>
</dbReference>
<dbReference type="NCBIfam" id="TIGR00254">
    <property type="entry name" value="GGDEF"/>
    <property type="match status" value="1"/>
</dbReference>
<dbReference type="STRING" id="465721.ACG33_12160"/>
<dbReference type="InterPro" id="IPR043128">
    <property type="entry name" value="Rev_trsase/Diguanyl_cyclase"/>
</dbReference>
<gene>
    <name evidence="3" type="ORF">ACG33_12160</name>
</gene>
<keyword evidence="4" id="KW-1185">Reference proteome</keyword>
<dbReference type="SUPFAM" id="SSF54631">
    <property type="entry name" value="CBS-domain pair"/>
    <property type="match status" value="1"/>
</dbReference>
<dbReference type="Pfam" id="PF00990">
    <property type="entry name" value="GGDEF"/>
    <property type="match status" value="1"/>
</dbReference>
<dbReference type="PANTHER" id="PTHR33121:SF76">
    <property type="entry name" value="SIGNALING PROTEIN"/>
    <property type="match status" value="1"/>
</dbReference>
<feature type="domain" description="EAL" evidence="1">
    <location>
        <begin position="16"/>
        <end position="266"/>
    </location>
</feature>
<evidence type="ECO:0000259" key="2">
    <source>
        <dbReference type="PROSITE" id="PS50887"/>
    </source>
</evidence>
<dbReference type="GO" id="GO:0071111">
    <property type="term" value="F:cyclic-guanylate-specific phosphodiesterase activity"/>
    <property type="evidence" value="ECO:0007669"/>
    <property type="project" value="InterPro"/>
</dbReference>
<dbReference type="CDD" id="cd01948">
    <property type="entry name" value="EAL"/>
    <property type="match status" value="1"/>
</dbReference>
<dbReference type="EMBL" id="CP011971">
    <property type="protein sequence ID" value="AMN47838.1"/>
    <property type="molecule type" value="Genomic_DNA"/>
</dbReference>
<dbReference type="PROSITE" id="PS50887">
    <property type="entry name" value="GGDEF"/>
    <property type="match status" value="1"/>
</dbReference>
<dbReference type="CDD" id="cd01949">
    <property type="entry name" value="GGDEF"/>
    <property type="match status" value="1"/>
</dbReference>
<evidence type="ECO:0008006" key="5">
    <source>
        <dbReference type="Google" id="ProtNLM"/>
    </source>
</evidence>
<dbReference type="InterPro" id="IPR046342">
    <property type="entry name" value="CBS_dom_sf"/>
</dbReference>
<evidence type="ECO:0000313" key="4">
    <source>
        <dbReference type="Proteomes" id="UP000070250"/>
    </source>
</evidence>
<dbReference type="InterPro" id="IPR029787">
    <property type="entry name" value="Nucleotide_cyclase"/>
</dbReference>
<dbReference type="SUPFAM" id="SSF141868">
    <property type="entry name" value="EAL domain-like"/>
    <property type="match status" value="1"/>
</dbReference>
<dbReference type="InterPro" id="IPR000160">
    <property type="entry name" value="GGDEF_dom"/>
</dbReference>
<evidence type="ECO:0000313" key="3">
    <source>
        <dbReference type="EMBL" id="AMN47838.1"/>
    </source>
</evidence>
<dbReference type="OrthoDB" id="1673646at2"/>
<dbReference type="InterPro" id="IPR001633">
    <property type="entry name" value="EAL_dom"/>
</dbReference>
<dbReference type="RefSeq" id="WP_066921541.1">
    <property type="nucleotide sequence ID" value="NZ_CP011971.1"/>
</dbReference>
<sequence length="616" mass="68669">MSDSRPDSPTLRLRRLDAATHELMDVLREGRVSTLFQPIVDPRARAVCGFEALTRGPSDSWLHSPQNLFAAARRGGLKLELDFLCVRNAFRRFVASRVSGLLFINVSPDTIYEEPDFARRFLACAREADMPADRCVMELTEESLLEDYARLRSTLQSLREAGIAIAIDDLGAGSSGLRTWSELKPDYVKIDRYFVSGIDADRTKMEFVRSILDMGRAMGCRVIAEGVETEKECRELVDLGVDRLQGHLLGRPGAAPMLALQQLESLDRSIVTHTTALSAEHIACYVPPVTPRMRVGKLAELFRDNPEHLTFAVVQEGRPLGVVRREQLFDLLAKPLHPEIYNKKSVVAIMESPTLLVDSQLRLEQVSRLVTQKGRPRLSEEFVITKDGRYLGLGQTIDVLRLITEQQLQSAKHSNPLTLLPGNAAVRDRVDRLIENRKRFVIAYFDLDSFKPYNDAYGYANGDQVILHLAGLLKSNFSARLDFVGHVGGDDFLVVVRSADWRQRIMRILEQFSATAARFYSPEHAAAGRIVAPGRDGERREFAMLTLSVAALDSETPGAASADAIANLLTHVKKLAKQKQGNSFVLRSGERVLDLLACETTSQAAPEPFFLEQMLG</sequence>
<evidence type="ECO:0000259" key="1">
    <source>
        <dbReference type="PROSITE" id="PS50883"/>
    </source>
</evidence>
<organism evidence="3 4">
    <name type="scientific">Steroidobacter denitrificans</name>
    <dbReference type="NCBI Taxonomy" id="465721"/>
    <lineage>
        <taxon>Bacteria</taxon>
        <taxon>Pseudomonadati</taxon>
        <taxon>Pseudomonadota</taxon>
        <taxon>Gammaproteobacteria</taxon>
        <taxon>Steroidobacterales</taxon>
        <taxon>Steroidobacteraceae</taxon>
        <taxon>Steroidobacter</taxon>
    </lineage>
</organism>
<name>A0A127FDV2_STEDE</name>
<dbReference type="Gene3D" id="3.20.20.450">
    <property type="entry name" value="EAL domain"/>
    <property type="match status" value="1"/>
</dbReference>
<proteinExistence type="predicted"/>
<dbReference type="PANTHER" id="PTHR33121">
    <property type="entry name" value="CYCLIC DI-GMP PHOSPHODIESTERASE PDEF"/>
    <property type="match status" value="1"/>
</dbReference>
<dbReference type="KEGG" id="sdf:ACG33_12160"/>
<reference evidence="3 4" key="1">
    <citation type="submission" date="2015-06" db="EMBL/GenBank/DDBJ databases">
        <title>A Comprehensive Approach to Explore the Metabolic and Phylogenetic Diversity of Bacterial Steroid Degradation in the Environment: Testosterone as an Example.</title>
        <authorList>
            <person name="Yang F.-C."/>
            <person name="Chen Y.-L."/>
            <person name="Yu C.-P."/>
            <person name="Tang S.-L."/>
            <person name="Wang P.-H."/>
            <person name="Ismail W."/>
            <person name="Wang C.-H."/>
            <person name="Yang C.-Y."/>
            <person name="Chiang Y.-R."/>
        </authorList>
    </citation>
    <scope>NUCLEOTIDE SEQUENCE [LARGE SCALE GENOMIC DNA]</scope>
    <source>
        <strain evidence="3 4">DSM 18526</strain>
    </source>
</reference>
<protein>
    <recommendedName>
        <fullName evidence="5">Diguanylate cyclase</fullName>
    </recommendedName>
</protein>
<dbReference type="Gene3D" id="3.10.580.10">
    <property type="entry name" value="CBS-domain"/>
    <property type="match status" value="1"/>
</dbReference>
<dbReference type="SUPFAM" id="SSF55073">
    <property type="entry name" value="Nucleotide cyclase"/>
    <property type="match status" value="1"/>
</dbReference>